<dbReference type="EMBL" id="QRPE01000011">
    <property type="protein sequence ID" value="RHL93095.1"/>
    <property type="molecule type" value="Genomic_DNA"/>
</dbReference>
<dbReference type="GeneID" id="26157878"/>
<dbReference type="PROSITE" id="PS51257">
    <property type="entry name" value="PROKAR_LIPOPROTEIN"/>
    <property type="match status" value="1"/>
</dbReference>
<gene>
    <name evidence="1" type="ORF">DWX27_15345</name>
    <name evidence="2" type="ORF">DWZ95_11000</name>
</gene>
<organism evidence="2 4">
    <name type="scientific">Bacteroides intestinalis</name>
    <dbReference type="NCBI Taxonomy" id="329854"/>
    <lineage>
        <taxon>Bacteria</taxon>
        <taxon>Pseudomonadati</taxon>
        <taxon>Bacteroidota</taxon>
        <taxon>Bacteroidia</taxon>
        <taxon>Bacteroidales</taxon>
        <taxon>Bacteroidaceae</taxon>
        <taxon>Bacteroides</taxon>
    </lineage>
</organism>
<evidence type="ECO:0000313" key="2">
    <source>
        <dbReference type="EMBL" id="RHL93095.1"/>
    </source>
</evidence>
<proteinExistence type="predicted"/>
<evidence type="ECO:0000313" key="3">
    <source>
        <dbReference type="Proteomes" id="UP000284772"/>
    </source>
</evidence>
<accession>A0A412P6E9</accession>
<dbReference type="AlphaFoldDB" id="A0A412P6E9"/>
<sequence>MKHYILLLLIAVSFCSCRSSRSMQKELNGMRSNLFYELISQEYTGKVKDSIYLDFIDYSNTDYYSTIKRKGGFFIPLIIFNRQQDRFRTRLGEHSLSQLYREFLTDALLTECNSSTCFQLIDNKDNQVPADSVYRLEVKVRQNETTGGVVLNESGFIWFEGGYITLQSARYRPAQTQLSISIRFSYNGDCLLDKTYNVKHKQSRRDRNYEDSYAANQGCLDDMAECLSLATREIVEEISQELNLLMSAR</sequence>
<evidence type="ECO:0008006" key="5">
    <source>
        <dbReference type="Google" id="ProtNLM"/>
    </source>
</evidence>
<protein>
    <recommendedName>
        <fullName evidence="5">Lipoprotein</fullName>
    </recommendedName>
</protein>
<reference evidence="3 4" key="1">
    <citation type="submission" date="2018-08" db="EMBL/GenBank/DDBJ databases">
        <title>A genome reference for cultivated species of the human gut microbiota.</title>
        <authorList>
            <person name="Zou Y."/>
            <person name="Xue W."/>
            <person name="Luo G."/>
        </authorList>
    </citation>
    <scope>NUCLEOTIDE SEQUENCE [LARGE SCALE GENOMIC DNA]</scope>
    <source>
        <strain evidence="1 3">AF19-10AC</strain>
        <strain evidence="2 4">AF36-16BH</strain>
    </source>
</reference>
<dbReference type="EMBL" id="QRWT01000018">
    <property type="protein sequence ID" value="RGT49582.1"/>
    <property type="molecule type" value="Genomic_DNA"/>
</dbReference>
<dbReference type="RefSeq" id="WP_021967217.1">
    <property type="nucleotide sequence ID" value="NZ_CABMMK010000007.1"/>
</dbReference>
<comment type="caution">
    <text evidence="2">The sequence shown here is derived from an EMBL/GenBank/DDBJ whole genome shotgun (WGS) entry which is preliminary data.</text>
</comment>
<dbReference type="Proteomes" id="UP000285013">
    <property type="component" value="Unassembled WGS sequence"/>
</dbReference>
<name>A0A412P6E9_9BACE</name>
<evidence type="ECO:0000313" key="1">
    <source>
        <dbReference type="EMBL" id="RGT49582.1"/>
    </source>
</evidence>
<dbReference type="Proteomes" id="UP000284772">
    <property type="component" value="Unassembled WGS sequence"/>
</dbReference>
<evidence type="ECO:0000313" key="4">
    <source>
        <dbReference type="Proteomes" id="UP000285013"/>
    </source>
</evidence>